<feature type="signal peptide" evidence="1">
    <location>
        <begin position="1"/>
        <end position="25"/>
    </location>
</feature>
<keyword evidence="1" id="KW-0732">Signal</keyword>
<dbReference type="OrthoDB" id="7847492at2"/>
<protein>
    <recommendedName>
        <fullName evidence="2">Ysc84 actin-binding domain-containing protein</fullName>
    </recommendedName>
</protein>
<evidence type="ECO:0000256" key="1">
    <source>
        <dbReference type="SAM" id="SignalP"/>
    </source>
</evidence>
<dbReference type="KEGG" id="hadh:FRZ61_08710"/>
<sequence>MIGKRILGLIAALVAAVAISGTASAWDPAAEQRAHETIAAFKKADPSIQTFFNNAYGYAVFPEIGKGAIGVGGAHGEGTVFEKGTAVGSTAMTQVTIGLQLGGQAYKEIIFFENKAALDKFKQGNYEVSANASAIAAKEGASKTANYSMGVAIFTMGTEGLMFEASVGGQKFSYEPK</sequence>
<evidence type="ECO:0000313" key="4">
    <source>
        <dbReference type="Proteomes" id="UP000325797"/>
    </source>
</evidence>
<gene>
    <name evidence="3" type="ORF">FRZ61_08710</name>
</gene>
<dbReference type="EMBL" id="CP042582">
    <property type="protein sequence ID" value="QEX20951.1"/>
    <property type="molecule type" value="Genomic_DNA"/>
</dbReference>
<dbReference type="AlphaFoldDB" id="A0A5J6MUF2"/>
<feature type="chain" id="PRO_5023945158" description="Ysc84 actin-binding domain-containing protein" evidence="1">
    <location>
        <begin position="26"/>
        <end position="177"/>
    </location>
</feature>
<evidence type="ECO:0000313" key="3">
    <source>
        <dbReference type="EMBL" id="QEX20951.1"/>
    </source>
</evidence>
<evidence type="ECO:0000259" key="2">
    <source>
        <dbReference type="Pfam" id="PF04366"/>
    </source>
</evidence>
<dbReference type="Pfam" id="PF04366">
    <property type="entry name" value="Ysc84"/>
    <property type="match status" value="1"/>
</dbReference>
<name>A0A5J6MUF2_9PROT</name>
<accession>A0A5J6MUF2</accession>
<organism evidence="3 4">
    <name type="scientific">Hypericibacter adhaerens</name>
    <dbReference type="NCBI Taxonomy" id="2602016"/>
    <lineage>
        <taxon>Bacteria</taxon>
        <taxon>Pseudomonadati</taxon>
        <taxon>Pseudomonadota</taxon>
        <taxon>Alphaproteobacteria</taxon>
        <taxon>Rhodospirillales</taxon>
        <taxon>Dongiaceae</taxon>
        <taxon>Hypericibacter</taxon>
    </lineage>
</organism>
<feature type="domain" description="Ysc84 actin-binding" evidence="2">
    <location>
        <begin position="94"/>
        <end position="172"/>
    </location>
</feature>
<dbReference type="CDD" id="cd11524">
    <property type="entry name" value="SYLF"/>
    <property type="match status" value="1"/>
</dbReference>
<dbReference type="Proteomes" id="UP000325797">
    <property type="component" value="Chromosome"/>
</dbReference>
<reference evidence="3 4" key="1">
    <citation type="submission" date="2019-08" db="EMBL/GenBank/DDBJ databases">
        <title>Hyperibacter terrae gen. nov., sp. nov. and Hyperibacter viscosus sp. nov., two new members in the family Rhodospirillaceae isolated from the rhizosphere of Hypericum perforatum.</title>
        <authorList>
            <person name="Noviana Z."/>
        </authorList>
    </citation>
    <scope>NUCLEOTIDE SEQUENCE [LARGE SCALE GENOMIC DNA]</scope>
    <source>
        <strain evidence="3 4">R5959</strain>
    </source>
</reference>
<dbReference type="InterPro" id="IPR007461">
    <property type="entry name" value="Ysc84_actin-binding"/>
</dbReference>
<keyword evidence="4" id="KW-1185">Reference proteome</keyword>
<proteinExistence type="predicted"/>
<dbReference type="RefSeq" id="WP_151115147.1">
    <property type="nucleotide sequence ID" value="NZ_CP042582.1"/>
</dbReference>